<organism evidence="2 3">
    <name type="scientific">Buttiauxella agrestis</name>
    <dbReference type="NCBI Taxonomy" id="82977"/>
    <lineage>
        <taxon>Bacteria</taxon>
        <taxon>Pseudomonadati</taxon>
        <taxon>Pseudomonadota</taxon>
        <taxon>Gammaproteobacteria</taxon>
        <taxon>Enterobacterales</taxon>
        <taxon>Enterobacteriaceae</taxon>
        <taxon>Buttiauxella</taxon>
    </lineage>
</organism>
<dbReference type="InterPro" id="IPR020126">
    <property type="entry name" value="DUF2732"/>
</dbReference>
<accession>A0A381C6M5</accession>
<sequence>MRNTESSNARNNEVSKLKQLLAEAKSEERRARAEVMASRLLNLANHIRANKLEINEVLDLLFQESETYRHQAMELH</sequence>
<evidence type="ECO:0000313" key="2">
    <source>
        <dbReference type="EMBL" id="SUW63526.1"/>
    </source>
</evidence>
<name>A0A381C6M5_9ENTR</name>
<dbReference type="Pfam" id="PF10809">
    <property type="entry name" value="DUF2732"/>
    <property type="match status" value="1"/>
</dbReference>
<dbReference type="RefSeq" id="WP_115628247.1">
    <property type="nucleotide sequence ID" value="NZ_UIGI01000001.1"/>
</dbReference>
<dbReference type="Proteomes" id="UP000255528">
    <property type="component" value="Unassembled WGS sequence"/>
</dbReference>
<evidence type="ECO:0000313" key="3">
    <source>
        <dbReference type="Proteomes" id="UP000255528"/>
    </source>
</evidence>
<evidence type="ECO:0000256" key="1">
    <source>
        <dbReference type="SAM" id="Coils"/>
    </source>
</evidence>
<dbReference type="EMBL" id="UIGI01000001">
    <property type="protein sequence ID" value="SUW63526.1"/>
    <property type="molecule type" value="Genomic_DNA"/>
</dbReference>
<dbReference type="AlphaFoldDB" id="A0A381C6M5"/>
<proteinExistence type="predicted"/>
<reference evidence="2 3" key="1">
    <citation type="submission" date="2018-06" db="EMBL/GenBank/DDBJ databases">
        <authorList>
            <consortium name="Pathogen Informatics"/>
            <person name="Doyle S."/>
        </authorList>
    </citation>
    <scope>NUCLEOTIDE SEQUENCE [LARGE SCALE GENOMIC DNA]</scope>
    <source>
        <strain evidence="2 3">NCTC12119</strain>
    </source>
</reference>
<gene>
    <name evidence="2" type="ORF">NCTC12119_02016</name>
</gene>
<feature type="coiled-coil region" evidence="1">
    <location>
        <begin position="7"/>
        <end position="34"/>
    </location>
</feature>
<keyword evidence="1" id="KW-0175">Coiled coil</keyword>
<protein>
    <submittedName>
        <fullName evidence="2">Protein of uncharacterized function (DUF2732)</fullName>
    </submittedName>
</protein>